<dbReference type="AlphaFoldDB" id="A0A1D9QGE3"/>
<dbReference type="OrthoDB" id="10600697at2759"/>
<organism evidence="1 2">
    <name type="scientific">Sclerotinia sclerotiorum (strain ATCC 18683 / 1980 / Ss-1)</name>
    <name type="common">White mold</name>
    <name type="synonym">Whetzelinia sclerotiorum</name>
    <dbReference type="NCBI Taxonomy" id="665079"/>
    <lineage>
        <taxon>Eukaryota</taxon>
        <taxon>Fungi</taxon>
        <taxon>Dikarya</taxon>
        <taxon>Ascomycota</taxon>
        <taxon>Pezizomycotina</taxon>
        <taxon>Leotiomycetes</taxon>
        <taxon>Helotiales</taxon>
        <taxon>Sclerotiniaceae</taxon>
        <taxon>Sclerotinia</taxon>
    </lineage>
</organism>
<dbReference type="EMBL" id="CP017825">
    <property type="protein sequence ID" value="APA13961.1"/>
    <property type="molecule type" value="Genomic_DNA"/>
</dbReference>
<name>A0A1D9QGE3_SCLS1</name>
<dbReference type="VEuPathDB" id="FungiDB:sscle_12g087310"/>
<proteinExistence type="predicted"/>
<protein>
    <submittedName>
        <fullName evidence="1">Uncharacterized protein</fullName>
    </submittedName>
</protein>
<evidence type="ECO:0000313" key="1">
    <source>
        <dbReference type="EMBL" id="APA13961.1"/>
    </source>
</evidence>
<sequence>MLTSCVFIGRYITSAALPACRRPLSGEVLGLQRLQVAHNATAGNASVIANGALPVAVARAGFPLNVRPWVQEVITSDCINQNYQVPR</sequence>
<evidence type="ECO:0000313" key="2">
    <source>
        <dbReference type="Proteomes" id="UP000177798"/>
    </source>
</evidence>
<gene>
    <name evidence="1" type="ORF">sscle_12g087310</name>
</gene>
<accession>A0A1D9QGE3</accession>
<reference evidence="2" key="1">
    <citation type="journal article" date="2017" name="Genome Biol. Evol.">
        <title>The complete genome sequence of the phytopathogenic fungus Sclerotinia sclerotiorum reveals insights into the genome architecture of broad host range pathogens.</title>
        <authorList>
            <person name="Derbyshire M."/>
            <person name="Denton-Giles M."/>
            <person name="Hegedus D."/>
            <person name="Seifbarghy S."/>
            <person name="Rollins J."/>
            <person name="van Kan J."/>
            <person name="Seidl M.F."/>
            <person name="Faino L."/>
            <person name="Mbengue M."/>
            <person name="Navaud O."/>
            <person name="Raffaele S."/>
            <person name="Hammond-Kosack K."/>
            <person name="Heard S."/>
            <person name="Oliver R."/>
        </authorList>
    </citation>
    <scope>NUCLEOTIDE SEQUENCE [LARGE SCALE GENOMIC DNA]</scope>
    <source>
        <strain evidence="2">ATCC 18683 / 1980 / Ss-1</strain>
    </source>
</reference>
<dbReference type="Proteomes" id="UP000177798">
    <property type="component" value="Chromosome 12"/>
</dbReference>